<organism evidence="2 3">
    <name type="scientific">Steinernema hermaphroditum</name>
    <dbReference type="NCBI Taxonomy" id="289476"/>
    <lineage>
        <taxon>Eukaryota</taxon>
        <taxon>Metazoa</taxon>
        <taxon>Ecdysozoa</taxon>
        <taxon>Nematoda</taxon>
        <taxon>Chromadorea</taxon>
        <taxon>Rhabditida</taxon>
        <taxon>Tylenchina</taxon>
        <taxon>Panagrolaimomorpha</taxon>
        <taxon>Strongyloidoidea</taxon>
        <taxon>Steinernematidae</taxon>
        <taxon>Steinernema</taxon>
    </lineage>
</organism>
<protein>
    <submittedName>
        <fullName evidence="2">Uncharacterized protein</fullName>
    </submittedName>
</protein>
<name>A0AA39LVR2_9BILA</name>
<feature type="compositionally biased region" description="Polar residues" evidence="1">
    <location>
        <begin position="89"/>
        <end position="98"/>
    </location>
</feature>
<dbReference type="Gene3D" id="4.10.280.10">
    <property type="entry name" value="Helix-loop-helix DNA-binding domain"/>
    <property type="match status" value="1"/>
</dbReference>
<gene>
    <name evidence="2" type="ORF">QR680_005486</name>
</gene>
<dbReference type="Proteomes" id="UP001175271">
    <property type="component" value="Unassembled WGS sequence"/>
</dbReference>
<dbReference type="EMBL" id="JAUCMV010000003">
    <property type="protein sequence ID" value="KAK0411110.1"/>
    <property type="molecule type" value="Genomic_DNA"/>
</dbReference>
<comment type="caution">
    <text evidence="2">The sequence shown here is derived from an EMBL/GenBank/DDBJ whole genome shotgun (WGS) entry which is preliminary data.</text>
</comment>
<feature type="compositionally biased region" description="Low complexity" evidence="1">
    <location>
        <begin position="99"/>
        <end position="113"/>
    </location>
</feature>
<accession>A0AA39LVR2</accession>
<evidence type="ECO:0000313" key="2">
    <source>
        <dbReference type="EMBL" id="KAK0411110.1"/>
    </source>
</evidence>
<feature type="compositionally biased region" description="Basic residues" evidence="1">
    <location>
        <begin position="18"/>
        <end position="36"/>
    </location>
</feature>
<proteinExistence type="predicted"/>
<sequence length="113" mass="12438">MKRFAPSASAPLSATPKGPHRSPPKSKSGRVRKCSKEKREQGKVLEKLRGMVGSDDHSNQLEVMQNVLDYIYFLKAQLESDGQPMESPDLQNLIRSFASSLSPKSLSPEPSSP</sequence>
<dbReference type="GO" id="GO:0046983">
    <property type="term" value="F:protein dimerization activity"/>
    <property type="evidence" value="ECO:0007669"/>
    <property type="project" value="InterPro"/>
</dbReference>
<evidence type="ECO:0000256" key="1">
    <source>
        <dbReference type="SAM" id="MobiDB-lite"/>
    </source>
</evidence>
<evidence type="ECO:0000313" key="3">
    <source>
        <dbReference type="Proteomes" id="UP001175271"/>
    </source>
</evidence>
<feature type="compositionally biased region" description="Low complexity" evidence="1">
    <location>
        <begin position="1"/>
        <end position="16"/>
    </location>
</feature>
<keyword evidence="3" id="KW-1185">Reference proteome</keyword>
<dbReference type="InterPro" id="IPR036638">
    <property type="entry name" value="HLH_DNA-bd_sf"/>
</dbReference>
<feature type="region of interest" description="Disordered" evidence="1">
    <location>
        <begin position="82"/>
        <end position="113"/>
    </location>
</feature>
<dbReference type="AlphaFoldDB" id="A0AA39LVR2"/>
<feature type="region of interest" description="Disordered" evidence="1">
    <location>
        <begin position="1"/>
        <end position="43"/>
    </location>
</feature>
<reference evidence="2" key="1">
    <citation type="submission" date="2023-06" db="EMBL/GenBank/DDBJ databases">
        <title>Genomic analysis of the entomopathogenic nematode Steinernema hermaphroditum.</title>
        <authorList>
            <person name="Schwarz E.M."/>
            <person name="Heppert J.K."/>
            <person name="Baniya A."/>
            <person name="Schwartz H.T."/>
            <person name="Tan C.-H."/>
            <person name="Antoshechkin I."/>
            <person name="Sternberg P.W."/>
            <person name="Goodrich-Blair H."/>
            <person name="Dillman A.R."/>
        </authorList>
    </citation>
    <scope>NUCLEOTIDE SEQUENCE</scope>
    <source>
        <strain evidence="2">PS9179</strain>
        <tissue evidence="2">Whole animal</tissue>
    </source>
</reference>